<feature type="transmembrane region" description="Helical" evidence="5">
    <location>
        <begin position="106"/>
        <end position="127"/>
    </location>
</feature>
<dbReference type="Pfam" id="PF01925">
    <property type="entry name" value="TauE"/>
    <property type="match status" value="1"/>
</dbReference>
<dbReference type="EMBL" id="FOFD01000009">
    <property type="protein sequence ID" value="SER88733.1"/>
    <property type="molecule type" value="Genomic_DNA"/>
</dbReference>
<accession>A0A1H9SWI4</accession>
<protein>
    <recommendedName>
        <fullName evidence="5">Probable membrane transporter protein</fullName>
    </recommendedName>
</protein>
<reference evidence="7" key="1">
    <citation type="submission" date="2016-10" db="EMBL/GenBank/DDBJ databases">
        <authorList>
            <person name="Varghese N."/>
            <person name="Submissions S."/>
        </authorList>
    </citation>
    <scope>NUCLEOTIDE SEQUENCE [LARGE SCALE GENOMIC DNA]</scope>
    <source>
        <strain evidence="7">DSM 25055</strain>
    </source>
</reference>
<organism evidence="6 7">
    <name type="scientific">Natrinema salaciae</name>
    <dbReference type="NCBI Taxonomy" id="1186196"/>
    <lineage>
        <taxon>Archaea</taxon>
        <taxon>Methanobacteriati</taxon>
        <taxon>Methanobacteriota</taxon>
        <taxon>Stenosarchaea group</taxon>
        <taxon>Halobacteria</taxon>
        <taxon>Halobacteriales</taxon>
        <taxon>Natrialbaceae</taxon>
        <taxon>Natrinema</taxon>
    </lineage>
</organism>
<dbReference type="GO" id="GO:0005886">
    <property type="term" value="C:plasma membrane"/>
    <property type="evidence" value="ECO:0007669"/>
    <property type="project" value="UniProtKB-SubCell"/>
</dbReference>
<gene>
    <name evidence="6" type="ORF">SAMN04489841_4829</name>
</gene>
<dbReference type="RefSeq" id="WP_090623224.1">
    <property type="nucleotide sequence ID" value="NZ_FOFD01000009.1"/>
</dbReference>
<evidence type="ECO:0000313" key="6">
    <source>
        <dbReference type="EMBL" id="SER88733.1"/>
    </source>
</evidence>
<evidence type="ECO:0000256" key="4">
    <source>
        <dbReference type="ARBA" id="ARBA00023136"/>
    </source>
</evidence>
<feature type="transmembrane region" description="Helical" evidence="5">
    <location>
        <begin position="75"/>
        <end position="94"/>
    </location>
</feature>
<comment type="subcellular location">
    <subcellularLocation>
        <location evidence="5">Cell membrane</location>
        <topology evidence="5">Multi-pass membrane protein</topology>
    </subcellularLocation>
    <subcellularLocation>
        <location evidence="1">Membrane</location>
        <topology evidence="1">Multi-pass membrane protein</topology>
    </subcellularLocation>
</comment>
<feature type="transmembrane region" description="Helical" evidence="5">
    <location>
        <begin position="39"/>
        <end position="63"/>
    </location>
</feature>
<dbReference type="AlphaFoldDB" id="A0A1H9SWI4"/>
<evidence type="ECO:0000313" key="7">
    <source>
        <dbReference type="Proteomes" id="UP000199114"/>
    </source>
</evidence>
<dbReference type="PANTHER" id="PTHR43483">
    <property type="entry name" value="MEMBRANE TRANSPORTER PROTEIN HI_0806-RELATED"/>
    <property type="match status" value="1"/>
</dbReference>
<keyword evidence="5" id="KW-1003">Cell membrane</keyword>
<dbReference type="InterPro" id="IPR002781">
    <property type="entry name" value="TM_pro_TauE-like"/>
</dbReference>
<dbReference type="Proteomes" id="UP000199114">
    <property type="component" value="Unassembled WGS sequence"/>
</dbReference>
<evidence type="ECO:0000256" key="5">
    <source>
        <dbReference type="RuleBase" id="RU363041"/>
    </source>
</evidence>
<dbReference type="OrthoDB" id="203751at2157"/>
<evidence type="ECO:0000256" key="1">
    <source>
        <dbReference type="ARBA" id="ARBA00004141"/>
    </source>
</evidence>
<keyword evidence="3 5" id="KW-1133">Transmembrane helix</keyword>
<feature type="transmembrane region" description="Helical" evidence="5">
    <location>
        <begin position="6"/>
        <end position="27"/>
    </location>
</feature>
<evidence type="ECO:0000256" key="2">
    <source>
        <dbReference type="ARBA" id="ARBA00022692"/>
    </source>
</evidence>
<keyword evidence="4 5" id="KW-0472">Membrane</keyword>
<proteinExistence type="inferred from homology"/>
<dbReference type="STRING" id="1186196.SAMN04489841_4829"/>
<name>A0A1H9SWI4_9EURY</name>
<comment type="similarity">
    <text evidence="5">Belongs to the 4-toluene sulfonate uptake permease (TSUP) (TC 2.A.102) family.</text>
</comment>
<dbReference type="PANTHER" id="PTHR43483:SF3">
    <property type="entry name" value="MEMBRANE TRANSPORTER PROTEIN HI_0806-RELATED"/>
    <property type="match status" value="1"/>
</dbReference>
<keyword evidence="7" id="KW-1185">Reference proteome</keyword>
<keyword evidence="2 5" id="KW-0812">Transmembrane</keyword>
<sequence length="160" mass="16815">MALFEVSLPLAVLFVGFGLTVGIRFGFFGMGGSFFVTPALLVLGHSAPTAVGTGLAFVFWTSLVATVTHRDLDHIEYRLGLLLILGTTLGIEIGRRALLALTTVGLADLVVSFLSVVLLAAVGLFVISDGRHPAIETDEPVGVQSSISARLERVRVPPTG</sequence>
<evidence type="ECO:0000256" key="3">
    <source>
        <dbReference type="ARBA" id="ARBA00022989"/>
    </source>
</evidence>